<reference evidence="2 3" key="1">
    <citation type="submission" date="2019-03" db="EMBL/GenBank/DDBJ databases">
        <title>Diversity of the mouse oral microbiome.</title>
        <authorList>
            <person name="Joseph S."/>
            <person name="Aduse-Opoku J."/>
            <person name="Curtis M."/>
            <person name="Wade W."/>
            <person name="Hashim A."/>
        </authorList>
    </citation>
    <scope>NUCLEOTIDE SEQUENCE [LARGE SCALE GENOMIC DNA]</scope>
    <source>
        <strain evidence="3">irhom_31</strain>
    </source>
</reference>
<dbReference type="EMBL" id="SPQC01000025">
    <property type="protein sequence ID" value="TFU21896.1"/>
    <property type="molecule type" value="Genomic_DNA"/>
</dbReference>
<protein>
    <submittedName>
        <fullName evidence="2">ATP-binding protein</fullName>
    </submittedName>
</protein>
<accession>A0A4Y9F417</accession>
<dbReference type="PANTHER" id="PTHR34301:SF8">
    <property type="entry name" value="ATPASE DOMAIN-CONTAINING PROTEIN"/>
    <property type="match status" value="1"/>
</dbReference>
<name>A0A4Y9F417_9MICC</name>
<dbReference type="Gene3D" id="3.40.50.300">
    <property type="entry name" value="P-loop containing nucleotide triphosphate hydrolases"/>
    <property type="match status" value="1"/>
</dbReference>
<sequence length="371" mass="40709">MIRTRNPFKASLGATPPALVGRADAIEAIDFALDNGPGTHERITVVTGPRGIGKTAFLNAAEDLAKSKSWWIFSETATQGFVNRLRDQVYRSLETLITQHKTHLAALTLGGFGIELGRTEAHQPQLTLRNALTALLQAQAELDRALNQEPVGVLISIDELHHLNKQEVIDFSATVQHLVREEHEIAVLMAGIPSAIKPLLAAEKGANPITFLRRANRIELGKVQDHDVRLGLEQPVTESGMKWETEALQQAVAACNGYPFQIQLVGQWSFHAATRQNSILITQADAQEGIGKALRKLGQLVHEPALADLSDVDRTFLAAMAQDDGPSNINDIAQRMKVSPQYAGNYRRRLLNAEMIEVPSNAHVDFALPYL</sequence>
<evidence type="ECO:0000259" key="1">
    <source>
        <dbReference type="Pfam" id="PF13191"/>
    </source>
</evidence>
<dbReference type="Proteomes" id="UP000297951">
    <property type="component" value="Unassembled WGS sequence"/>
</dbReference>
<dbReference type="GO" id="GO:0005524">
    <property type="term" value="F:ATP binding"/>
    <property type="evidence" value="ECO:0007669"/>
    <property type="project" value="UniProtKB-KW"/>
</dbReference>
<keyword evidence="2" id="KW-0547">Nucleotide-binding</keyword>
<dbReference type="PANTHER" id="PTHR34301">
    <property type="entry name" value="DNA-BINDING PROTEIN-RELATED"/>
    <property type="match status" value="1"/>
</dbReference>
<dbReference type="AlphaFoldDB" id="A0A4Y9F417"/>
<comment type="caution">
    <text evidence="2">The sequence shown here is derived from an EMBL/GenBank/DDBJ whole genome shotgun (WGS) entry which is preliminary data.</text>
</comment>
<dbReference type="Pfam" id="PF13191">
    <property type="entry name" value="AAA_16"/>
    <property type="match status" value="1"/>
</dbReference>
<evidence type="ECO:0000313" key="2">
    <source>
        <dbReference type="EMBL" id="TFU21896.1"/>
    </source>
</evidence>
<keyword evidence="2" id="KW-0067">ATP-binding</keyword>
<evidence type="ECO:0000313" key="3">
    <source>
        <dbReference type="Proteomes" id="UP000297951"/>
    </source>
</evidence>
<dbReference type="InterPro" id="IPR041664">
    <property type="entry name" value="AAA_16"/>
</dbReference>
<dbReference type="RefSeq" id="WP_135012984.1">
    <property type="nucleotide sequence ID" value="NZ_JADGLK010000025.1"/>
</dbReference>
<proteinExistence type="predicted"/>
<dbReference type="InterPro" id="IPR027417">
    <property type="entry name" value="P-loop_NTPase"/>
</dbReference>
<gene>
    <name evidence="2" type="ORF">E4U03_07755</name>
</gene>
<organism evidence="2 3">
    <name type="scientific">Rothia nasimurium</name>
    <dbReference type="NCBI Taxonomy" id="85336"/>
    <lineage>
        <taxon>Bacteria</taxon>
        <taxon>Bacillati</taxon>
        <taxon>Actinomycetota</taxon>
        <taxon>Actinomycetes</taxon>
        <taxon>Micrococcales</taxon>
        <taxon>Micrococcaceae</taxon>
        <taxon>Rothia</taxon>
    </lineage>
</organism>
<dbReference type="SUPFAM" id="SSF52540">
    <property type="entry name" value="P-loop containing nucleoside triphosphate hydrolases"/>
    <property type="match status" value="1"/>
</dbReference>
<dbReference type="OrthoDB" id="2020141at2"/>
<feature type="domain" description="Orc1-like AAA ATPase" evidence="1">
    <location>
        <begin position="19"/>
        <end position="168"/>
    </location>
</feature>